<dbReference type="AlphaFoldDB" id="A0A2G5UD93"/>
<dbReference type="STRING" id="1611254.A0A2G5UD93"/>
<sequence>MPPSPPVDNPFHRSPSQHQQIQQISPSNSSINNDASSYQHQESSPPSHHHHQYQPHSPPQHHHHLQNPHQFQQHHRRPVRRYYHYGHNNYHHYNNNHHHNNRDYNRDYNGNWNNPNGPGSSGSNGGSTRLLIRYGSSPPKVVNHHSHHGGRYHGGGRLQQLQRMEHMKHSDTTESAESTDSTQSGEFESPANSIEMDEDVARELNAKLMEESRDEYTRREKEDSERQKKDETLAQLSQIFGYPKSIRVISKFPTISKFNLLVEKCINEPDQEGDGGEFADIWAPESSGTLLSTGTSSGASSEDSNIVVIEENLIDFSDPPLIPTTGPIDGIRENQGAIHQLVDLMF</sequence>
<feature type="compositionally biased region" description="Low complexity" evidence="1">
    <location>
        <begin position="173"/>
        <end position="182"/>
    </location>
</feature>
<keyword evidence="3" id="KW-1185">Reference proteome</keyword>
<evidence type="ECO:0000256" key="1">
    <source>
        <dbReference type="SAM" id="MobiDB-lite"/>
    </source>
</evidence>
<comment type="caution">
    <text evidence="2">The sequence shown here is derived from an EMBL/GenBank/DDBJ whole genome shotgun (WGS) entry which is preliminary data.</text>
</comment>
<evidence type="ECO:0000313" key="2">
    <source>
        <dbReference type="EMBL" id="PIC37525.1"/>
    </source>
</evidence>
<feature type="region of interest" description="Disordered" evidence="1">
    <location>
        <begin position="210"/>
        <end position="230"/>
    </location>
</feature>
<feature type="compositionally biased region" description="Polar residues" evidence="1">
    <location>
        <begin position="183"/>
        <end position="192"/>
    </location>
</feature>
<feature type="compositionally biased region" description="Basic residues" evidence="1">
    <location>
        <begin position="142"/>
        <end position="151"/>
    </location>
</feature>
<reference evidence="3" key="1">
    <citation type="submission" date="2017-10" db="EMBL/GenBank/DDBJ databases">
        <title>Rapid genome shrinkage in a self-fertile nematode reveals novel sperm competition proteins.</title>
        <authorList>
            <person name="Yin D."/>
            <person name="Schwarz E.M."/>
            <person name="Thomas C.G."/>
            <person name="Felde R.L."/>
            <person name="Korf I.F."/>
            <person name="Cutter A.D."/>
            <person name="Schartner C.M."/>
            <person name="Ralston E.J."/>
            <person name="Meyer B.J."/>
            <person name="Haag E.S."/>
        </authorList>
    </citation>
    <scope>NUCLEOTIDE SEQUENCE [LARGE SCALE GENOMIC DNA]</scope>
    <source>
        <strain evidence="3">JU1422</strain>
    </source>
</reference>
<proteinExistence type="predicted"/>
<feature type="compositionally biased region" description="Low complexity" evidence="1">
    <location>
        <begin position="107"/>
        <end position="118"/>
    </location>
</feature>
<feature type="region of interest" description="Disordered" evidence="1">
    <location>
        <begin position="1"/>
        <end position="198"/>
    </location>
</feature>
<gene>
    <name evidence="2" type="primary">Cnig_chr_IV.g16121</name>
    <name evidence="2" type="ORF">B9Z55_016121</name>
</gene>
<dbReference type="EMBL" id="PDUG01000004">
    <property type="protein sequence ID" value="PIC37525.1"/>
    <property type="molecule type" value="Genomic_DNA"/>
</dbReference>
<feature type="compositionally biased region" description="Basic residues" evidence="1">
    <location>
        <begin position="47"/>
        <end position="84"/>
    </location>
</feature>
<feature type="compositionally biased region" description="Low complexity" evidence="1">
    <location>
        <begin position="14"/>
        <end position="46"/>
    </location>
</feature>
<dbReference type="Proteomes" id="UP000230233">
    <property type="component" value="Chromosome IV"/>
</dbReference>
<organism evidence="2 3">
    <name type="scientific">Caenorhabditis nigoni</name>
    <dbReference type="NCBI Taxonomy" id="1611254"/>
    <lineage>
        <taxon>Eukaryota</taxon>
        <taxon>Metazoa</taxon>
        <taxon>Ecdysozoa</taxon>
        <taxon>Nematoda</taxon>
        <taxon>Chromadorea</taxon>
        <taxon>Rhabditida</taxon>
        <taxon>Rhabditina</taxon>
        <taxon>Rhabditomorpha</taxon>
        <taxon>Rhabditoidea</taxon>
        <taxon>Rhabditidae</taxon>
        <taxon>Peloderinae</taxon>
        <taxon>Caenorhabditis</taxon>
    </lineage>
</organism>
<protein>
    <submittedName>
        <fullName evidence="2">Uncharacterized protein</fullName>
    </submittedName>
</protein>
<accession>A0A2G5UD93</accession>
<evidence type="ECO:0000313" key="3">
    <source>
        <dbReference type="Proteomes" id="UP000230233"/>
    </source>
</evidence>
<name>A0A2G5UD93_9PELO</name>
<feature type="compositionally biased region" description="Basic and acidic residues" evidence="1">
    <location>
        <begin position="163"/>
        <end position="172"/>
    </location>
</feature>